<dbReference type="GO" id="GO:0045944">
    <property type="term" value="P:positive regulation of transcription by RNA polymerase II"/>
    <property type="evidence" value="ECO:0007669"/>
    <property type="project" value="UniProtKB-ARBA"/>
</dbReference>
<dbReference type="PROSITE" id="PS51293">
    <property type="entry name" value="SANT"/>
    <property type="match status" value="1"/>
</dbReference>
<keyword evidence="3" id="KW-0597">Phosphoprotein</keyword>
<dbReference type="FunFam" id="3.40.50.300:FF:000082">
    <property type="entry name" value="ISWI chromatin remodeling complex ATPase ISW1"/>
    <property type="match status" value="1"/>
</dbReference>
<feature type="compositionally biased region" description="Basic and acidic residues" evidence="12">
    <location>
        <begin position="808"/>
        <end position="823"/>
    </location>
</feature>
<evidence type="ECO:0000256" key="9">
    <source>
        <dbReference type="ARBA" id="ARBA00022853"/>
    </source>
</evidence>
<evidence type="ECO:0000256" key="3">
    <source>
        <dbReference type="ARBA" id="ARBA00022553"/>
    </source>
</evidence>
<keyword evidence="4" id="KW-0677">Repeat</keyword>
<keyword evidence="8" id="KW-0067">ATP-binding</keyword>
<dbReference type="SUPFAM" id="SSF52540">
    <property type="entry name" value="P-loop containing nucleoside triphosphate hydrolases"/>
    <property type="match status" value="2"/>
</dbReference>
<keyword evidence="6" id="KW-0378">Hydrolase</keyword>
<dbReference type="InterPro" id="IPR015194">
    <property type="entry name" value="ISWI_HAND-dom"/>
</dbReference>
<evidence type="ECO:0000256" key="10">
    <source>
        <dbReference type="ARBA" id="ARBA00023125"/>
    </source>
</evidence>
<dbReference type="Pfam" id="PF09110">
    <property type="entry name" value="HAND"/>
    <property type="match status" value="1"/>
</dbReference>
<evidence type="ECO:0000256" key="2">
    <source>
        <dbReference type="ARBA" id="ARBA00009687"/>
    </source>
</evidence>
<keyword evidence="9" id="KW-0156">Chromatin regulator</keyword>
<dbReference type="GO" id="GO:0031010">
    <property type="term" value="C:ISWI-type complex"/>
    <property type="evidence" value="ECO:0007669"/>
    <property type="project" value="UniProtKB-ARBA"/>
</dbReference>
<evidence type="ECO:0000256" key="5">
    <source>
        <dbReference type="ARBA" id="ARBA00022741"/>
    </source>
</evidence>
<feature type="domain" description="Helicase ATP-binding" evidence="13">
    <location>
        <begin position="187"/>
        <end position="352"/>
    </location>
</feature>
<keyword evidence="5" id="KW-0547">Nucleotide-binding</keyword>
<sequence length="1057" mass="122781">MSQKSDTAKSDELPEMEVDEPEHDKVEEEPMETEEQEDQGIIEPKPKVEDIKDEDYGDEDIDIPVTKKKQGEIFVKKNDKKTVCFLVTLDPEESYNKFLKLLQKTETMARCLDAGDAAPQAPNSPVKTGRPSAQGDHRHRMTEKEEDEELMQQSKKTDTVFTFQKSPWYITGGQLRDYQIRGLNWMVQLQHNSINGILADEMGLGKTLQTISLLGYMKHVRQTNGPFLVIVPKSTLQNWMNEFQQWCPTIRAVCLIGTEEERKIIVSEQLAPGTYDVLVTSFEMVLRCMAFLKKITWKYTVIDEAHRIKNENSKLALCVRQLKSKHRLLLTGTPLQNNLHELWALLNFLMPEMFSNSEDFDSWLATSDKMNTEEIVKRLHRILQPFLLRRIKADVEKSLLPKKELKVYVGLSKMQREWYSKILLKDIDVVNGAGKIEKARLQNILMHLRKCCNHPYLFDGAEPGPPYTTDEHLINNCGKMVLLDKLLKRLKEQGSRVLIFSSMTRLLDMLEDYCWFRGHEYCRLDGQTAHEDRQNAINAYNAEGSTKFIFMLTTRAGGLGINLATADVVIIYDSDWNPQCDLQAMDRAHRIGQKKQVRVFRLITESTVEERIIERAEMKLRLDNVVIQQGRLSEAQKALGKDDMLTMIRHGADTIFAGKDSTITDEDIDSILKRGEERTKEMNEKLDKLGESSLRNFTLDTNNADSASIYAWQGEDYKQKQKASVADYWIEPPKRERKANYHVDLYFREAMKGGPVDNSKSQKAPRPKLPTVYDFQFFPKRLFELFDREIYSFRKQINYQAQKPTDVSPKEAEKVQKEEQKKIDDSVPLTEDEIIERDELLTQGFTEWTRRDFTAFVKASEKYGRTDLDAIATEVENKTKEEVVEYANVFWENIEDLTDHEKILAQIERGEQRIEKRQAVKQALDRKVAKYKAPFHQLRLPYGGNKCKNYNEEEDRFLICRLHELGFDNENVYDELRESIRTAPQFRFDWFIKSRTPLELQRRCQALIAMIEKEMERELLEEKEKNKRGKKSATTAPAKPTSSATRNKPGPKPKNRK</sequence>
<dbReference type="GO" id="GO:0005524">
    <property type="term" value="F:ATP binding"/>
    <property type="evidence" value="ECO:0007669"/>
    <property type="project" value="UniProtKB-KW"/>
</dbReference>
<dbReference type="GO" id="GO:0140658">
    <property type="term" value="F:ATP-dependent chromatin remodeler activity"/>
    <property type="evidence" value="ECO:0007669"/>
    <property type="project" value="TreeGrafter"/>
</dbReference>
<dbReference type="AlphaFoldDB" id="A0A914YR45"/>
<dbReference type="GO" id="GO:0016887">
    <property type="term" value="F:ATP hydrolysis activity"/>
    <property type="evidence" value="ECO:0007669"/>
    <property type="project" value="TreeGrafter"/>
</dbReference>
<evidence type="ECO:0000259" key="14">
    <source>
        <dbReference type="PROSITE" id="PS51194"/>
    </source>
</evidence>
<dbReference type="PANTHER" id="PTHR45623:SF49">
    <property type="entry name" value="SWI_SNF-RELATED MATRIX-ASSOCIATED ACTIN-DEPENDENT REGULATOR OF CHROMATIN SUBFAMILY A MEMBER 5"/>
    <property type="match status" value="1"/>
</dbReference>
<evidence type="ECO:0000313" key="16">
    <source>
        <dbReference type="Proteomes" id="UP000887577"/>
    </source>
</evidence>
<name>A0A914YR45_9BILA</name>
<feature type="region of interest" description="Disordered" evidence="12">
    <location>
        <begin position="115"/>
        <end position="155"/>
    </location>
</feature>
<dbReference type="InterPro" id="IPR038718">
    <property type="entry name" value="SNF2-like_sf"/>
</dbReference>
<dbReference type="InterPro" id="IPR014001">
    <property type="entry name" value="Helicase_ATP-bd"/>
</dbReference>
<dbReference type="GO" id="GO:0042393">
    <property type="term" value="F:histone binding"/>
    <property type="evidence" value="ECO:0007669"/>
    <property type="project" value="TreeGrafter"/>
</dbReference>
<keyword evidence="10" id="KW-0238">DNA-binding</keyword>
<evidence type="ECO:0000259" key="15">
    <source>
        <dbReference type="PROSITE" id="PS51293"/>
    </source>
</evidence>
<evidence type="ECO:0000256" key="12">
    <source>
        <dbReference type="SAM" id="MobiDB-lite"/>
    </source>
</evidence>
<evidence type="ECO:0000256" key="7">
    <source>
        <dbReference type="ARBA" id="ARBA00022806"/>
    </source>
</evidence>
<dbReference type="PROSITE" id="PS51194">
    <property type="entry name" value="HELICASE_CTER"/>
    <property type="match status" value="1"/>
</dbReference>
<feature type="domain" description="SANT" evidence="15">
    <location>
        <begin position="843"/>
        <end position="895"/>
    </location>
</feature>
<feature type="compositionally biased region" description="Acidic residues" evidence="12">
    <location>
        <begin position="29"/>
        <end position="40"/>
    </location>
</feature>
<dbReference type="SMART" id="SM00487">
    <property type="entry name" value="DEXDc"/>
    <property type="match status" value="1"/>
</dbReference>
<dbReference type="CDD" id="cd00167">
    <property type="entry name" value="SANT"/>
    <property type="match status" value="1"/>
</dbReference>
<dbReference type="InterPro" id="IPR000330">
    <property type="entry name" value="SNF2_N"/>
</dbReference>
<dbReference type="Pfam" id="PF00176">
    <property type="entry name" value="SNF2-rel_dom"/>
    <property type="match status" value="1"/>
</dbReference>
<evidence type="ECO:0000256" key="4">
    <source>
        <dbReference type="ARBA" id="ARBA00022737"/>
    </source>
</evidence>
<dbReference type="InterPro" id="IPR027417">
    <property type="entry name" value="P-loop_NTPase"/>
</dbReference>
<evidence type="ECO:0000259" key="13">
    <source>
        <dbReference type="PROSITE" id="PS51192"/>
    </source>
</evidence>
<dbReference type="FunFam" id="1.10.10.60:FF:000022">
    <property type="entry name" value="ISWI chromatin-remodeling complex ATPase CHR11 isoform A"/>
    <property type="match status" value="1"/>
</dbReference>
<feature type="compositionally biased region" description="Low complexity" evidence="12">
    <location>
        <begin position="1032"/>
        <end position="1048"/>
    </location>
</feature>
<dbReference type="InterPro" id="IPR009057">
    <property type="entry name" value="Homeodomain-like_sf"/>
</dbReference>
<dbReference type="SMART" id="SM00717">
    <property type="entry name" value="SANT"/>
    <property type="match status" value="2"/>
</dbReference>
<dbReference type="SUPFAM" id="SSF46689">
    <property type="entry name" value="Homeodomain-like"/>
    <property type="match status" value="2"/>
</dbReference>
<dbReference type="GO" id="GO:0003677">
    <property type="term" value="F:DNA binding"/>
    <property type="evidence" value="ECO:0007669"/>
    <property type="project" value="UniProtKB-KW"/>
</dbReference>
<dbReference type="GO" id="GO:0031491">
    <property type="term" value="F:nucleosome binding"/>
    <property type="evidence" value="ECO:0007669"/>
    <property type="project" value="InterPro"/>
</dbReference>
<dbReference type="InterPro" id="IPR044754">
    <property type="entry name" value="Isw1/2_DEXHc"/>
</dbReference>
<feature type="region of interest" description="Disordered" evidence="12">
    <location>
        <begin position="802"/>
        <end position="823"/>
    </location>
</feature>
<dbReference type="SMART" id="SM00490">
    <property type="entry name" value="HELICc"/>
    <property type="match status" value="1"/>
</dbReference>
<dbReference type="Gene3D" id="3.40.50.10810">
    <property type="entry name" value="Tandem AAA-ATPase domain"/>
    <property type="match status" value="1"/>
</dbReference>
<dbReference type="CDD" id="cd17997">
    <property type="entry name" value="DEXHc_SMARCA1_SMARCA5"/>
    <property type="match status" value="1"/>
</dbReference>
<dbReference type="InterPro" id="IPR001005">
    <property type="entry name" value="SANT/Myb"/>
</dbReference>
<evidence type="ECO:0000256" key="8">
    <source>
        <dbReference type="ARBA" id="ARBA00022840"/>
    </source>
</evidence>
<dbReference type="SUPFAM" id="SSF101224">
    <property type="entry name" value="HAND domain of the nucleosome remodeling ATPase ISWI"/>
    <property type="match status" value="1"/>
</dbReference>
<keyword evidence="7" id="KW-0347">Helicase</keyword>
<dbReference type="FunFam" id="1.10.10.60:FF:000049">
    <property type="entry name" value="SWI/SNF-related matrix-associated actin-dependent regulator of chromatin subfamily A member"/>
    <property type="match status" value="1"/>
</dbReference>
<dbReference type="WBParaSite" id="PSU_v2.g2488.t1">
    <property type="protein sequence ID" value="PSU_v2.g2488.t1"/>
    <property type="gene ID" value="PSU_v2.g2488"/>
</dbReference>
<feature type="compositionally biased region" description="Basic and acidic residues" evidence="12">
    <location>
        <begin position="1"/>
        <end position="12"/>
    </location>
</feature>
<evidence type="ECO:0000256" key="1">
    <source>
        <dbReference type="ARBA" id="ARBA00004123"/>
    </source>
</evidence>
<dbReference type="FunFam" id="3.40.50.10810:FF:000005">
    <property type="entry name" value="Photoperiod-independent early flowering 1"/>
    <property type="match status" value="1"/>
</dbReference>
<feature type="region of interest" description="Disordered" evidence="12">
    <location>
        <begin position="1019"/>
        <end position="1057"/>
    </location>
</feature>
<protein>
    <submittedName>
        <fullName evidence="17">Uncharacterized protein</fullName>
    </submittedName>
</protein>
<keyword evidence="11" id="KW-0539">Nucleus</keyword>
<accession>A0A914YR45</accession>
<evidence type="ECO:0000313" key="17">
    <source>
        <dbReference type="WBParaSite" id="PSU_v2.g2488.t1"/>
    </source>
</evidence>
<dbReference type="Pfam" id="PF00271">
    <property type="entry name" value="Helicase_C"/>
    <property type="match status" value="1"/>
</dbReference>
<dbReference type="PROSITE" id="PS51192">
    <property type="entry name" value="HELICASE_ATP_BIND_1"/>
    <property type="match status" value="1"/>
</dbReference>
<dbReference type="PANTHER" id="PTHR45623">
    <property type="entry name" value="CHROMODOMAIN-HELICASE-DNA-BINDING PROTEIN 3-RELATED-RELATED"/>
    <property type="match status" value="1"/>
</dbReference>
<comment type="similarity">
    <text evidence="2">Belongs to the SNF2/RAD54 helicase family. ISWI subfamily.</text>
</comment>
<organism evidence="16 17">
    <name type="scientific">Panagrolaimus superbus</name>
    <dbReference type="NCBI Taxonomy" id="310955"/>
    <lineage>
        <taxon>Eukaryota</taxon>
        <taxon>Metazoa</taxon>
        <taxon>Ecdysozoa</taxon>
        <taxon>Nematoda</taxon>
        <taxon>Chromadorea</taxon>
        <taxon>Rhabditida</taxon>
        <taxon>Tylenchina</taxon>
        <taxon>Panagrolaimomorpha</taxon>
        <taxon>Panagrolaimoidea</taxon>
        <taxon>Panagrolaimidae</taxon>
        <taxon>Panagrolaimus</taxon>
    </lineage>
</organism>
<dbReference type="InterPro" id="IPR017884">
    <property type="entry name" value="SANT_dom"/>
</dbReference>
<dbReference type="CDD" id="cd18793">
    <property type="entry name" value="SF2_C_SNF"/>
    <property type="match status" value="1"/>
</dbReference>
<proteinExistence type="inferred from homology"/>
<dbReference type="InterPro" id="IPR015195">
    <property type="entry name" value="SLIDE"/>
</dbReference>
<dbReference type="Gene3D" id="3.40.50.300">
    <property type="entry name" value="P-loop containing nucleotide triphosphate hydrolases"/>
    <property type="match status" value="1"/>
</dbReference>
<dbReference type="Gene3D" id="1.10.1040.30">
    <property type="entry name" value="ISWI, HAND domain"/>
    <property type="match status" value="1"/>
</dbReference>
<dbReference type="Proteomes" id="UP000887577">
    <property type="component" value="Unplaced"/>
</dbReference>
<feature type="region of interest" description="Disordered" evidence="12">
    <location>
        <begin position="1"/>
        <end position="59"/>
    </location>
</feature>
<dbReference type="GO" id="GO:0034728">
    <property type="term" value="P:nucleosome organization"/>
    <property type="evidence" value="ECO:0007669"/>
    <property type="project" value="TreeGrafter"/>
</dbReference>
<dbReference type="InterPro" id="IPR049730">
    <property type="entry name" value="SNF2/RAD54-like_C"/>
</dbReference>
<dbReference type="GO" id="GO:0004386">
    <property type="term" value="F:helicase activity"/>
    <property type="evidence" value="ECO:0007669"/>
    <property type="project" value="UniProtKB-KW"/>
</dbReference>
<reference evidence="17" key="1">
    <citation type="submission" date="2022-11" db="UniProtKB">
        <authorList>
            <consortium name="WormBaseParasite"/>
        </authorList>
    </citation>
    <scope>IDENTIFICATION</scope>
</reference>
<feature type="domain" description="Helicase C-terminal" evidence="14">
    <location>
        <begin position="482"/>
        <end position="633"/>
    </location>
</feature>
<evidence type="ECO:0000256" key="6">
    <source>
        <dbReference type="ARBA" id="ARBA00022801"/>
    </source>
</evidence>
<dbReference type="Pfam" id="PF09111">
    <property type="entry name" value="SLIDE"/>
    <property type="match status" value="1"/>
</dbReference>
<dbReference type="InterPro" id="IPR036306">
    <property type="entry name" value="ISWI_HAND-dom_sf"/>
</dbReference>
<evidence type="ECO:0000256" key="11">
    <source>
        <dbReference type="ARBA" id="ARBA00023242"/>
    </source>
</evidence>
<comment type="subcellular location">
    <subcellularLocation>
        <location evidence="1">Nucleus</location>
    </subcellularLocation>
</comment>
<dbReference type="Gene3D" id="1.20.5.1190">
    <property type="entry name" value="iswi atpase"/>
    <property type="match status" value="1"/>
</dbReference>
<dbReference type="Gene3D" id="1.10.10.60">
    <property type="entry name" value="Homeodomain-like"/>
    <property type="match status" value="2"/>
</dbReference>
<dbReference type="InterPro" id="IPR001650">
    <property type="entry name" value="Helicase_C-like"/>
</dbReference>
<keyword evidence="16" id="KW-1185">Reference proteome</keyword>